<evidence type="ECO:0000313" key="2">
    <source>
        <dbReference type="EMBL" id="PIR83532.1"/>
    </source>
</evidence>
<dbReference type="Pfam" id="PF02616">
    <property type="entry name" value="SMC_ScpA"/>
    <property type="match status" value="1"/>
</dbReference>
<dbReference type="Gene3D" id="1.10.10.580">
    <property type="entry name" value="Structural maintenance of chromosome 1. Chain E"/>
    <property type="match status" value="1"/>
</dbReference>
<organism evidence="2 3">
    <name type="scientific">Candidatus Kaiserbacteria bacterium CG10_big_fil_rev_8_21_14_0_10_51_14</name>
    <dbReference type="NCBI Taxonomy" id="1974610"/>
    <lineage>
        <taxon>Bacteria</taxon>
        <taxon>Candidatus Kaiseribacteriota</taxon>
    </lineage>
</organism>
<accession>A0A2H0UAV9</accession>
<dbReference type="AlphaFoldDB" id="A0A2H0UAV9"/>
<protein>
    <recommendedName>
        <fullName evidence="1">Segregation and condensation protein A</fullName>
    </recommendedName>
</protein>
<name>A0A2H0UAV9_9BACT</name>
<dbReference type="EMBL" id="PFBK01000008">
    <property type="protein sequence ID" value="PIR83532.1"/>
    <property type="molecule type" value="Genomic_DNA"/>
</dbReference>
<evidence type="ECO:0000256" key="1">
    <source>
        <dbReference type="ARBA" id="ARBA00044777"/>
    </source>
</evidence>
<sequence>MNEKFEVATPAFAGPLEALLTMIEDRKMSVSDISLAEVTDAYLAYVEKLPELPLGETAQFILVASTLLLIKSRALLPTLELSEDERESVEELERRLARYALYRKAAKLLRKEWGRAPLFLARRAPARTPVFSPADASVSLIVSAAQRLVSILPKPEALARAAVAPVLALEDVISQLKTRLASAFKARFSELTKSRGRQEVIVYFLAMLELVRSGSASVSQDKLFEDITIEIENVTAPRYGT</sequence>
<dbReference type="PANTHER" id="PTHR33969">
    <property type="entry name" value="SEGREGATION AND CONDENSATION PROTEIN A"/>
    <property type="match status" value="1"/>
</dbReference>
<dbReference type="InterPro" id="IPR023093">
    <property type="entry name" value="ScpA-like_C"/>
</dbReference>
<proteinExistence type="predicted"/>
<dbReference type="Gene3D" id="6.10.250.2410">
    <property type="match status" value="1"/>
</dbReference>
<dbReference type="InterPro" id="IPR003768">
    <property type="entry name" value="ScpA"/>
</dbReference>
<comment type="caution">
    <text evidence="2">The sequence shown here is derived from an EMBL/GenBank/DDBJ whole genome shotgun (WGS) entry which is preliminary data.</text>
</comment>
<dbReference type="Proteomes" id="UP000231192">
    <property type="component" value="Unassembled WGS sequence"/>
</dbReference>
<evidence type="ECO:0000313" key="3">
    <source>
        <dbReference type="Proteomes" id="UP000231192"/>
    </source>
</evidence>
<dbReference type="PANTHER" id="PTHR33969:SF2">
    <property type="entry name" value="SEGREGATION AND CONDENSATION PROTEIN A"/>
    <property type="match status" value="1"/>
</dbReference>
<reference evidence="3" key="1">
    <citation type="submission" date="2017-09" db="EMBL/GenBank/DDBJ databases">
        <title>Depth-based differentiation of microbial function through sediment-hosted aquifers and enrichment of novel symbionts in the deep terrestrial subsurface.</title>
        <authorList>
            <person name="Probst A.J."/>
            <person name="Ladd B."/>
            <person name="Jarett J.K."/>
            <person name="Geller-Mcgrath D.E."/>
            <person name="Sieber C.M.K."/>
            <person name="Emerson J.B."/>
            <person name="Anantharaman K."/>
            <person name="Thomas B.C."/>
            <person name="Malmstrom R."/>
            <person name="Stieglmeier M."/>
            <person name="Klingl A."/>
            <person name="Woyke T."/>
            <person name="Ryan C.M."/>
            <person name="Banfield J.F."/>
        </authorList>
    </citation>
    <scope>NUCLEOTIDE SEQUENCE [LARGE SCALE GENOMIC DNA]</scope>
</reference>
<gene>
    <name evidence="2" type="ORF">COU18_02500</name>
</gene>